<dbReference type="InterPro" id="IPR011050">
    <property type="entry name" value="Pectin_lyase_fold/virulence"/>
</dbReference>
<evidence type="ECO:0000256" key="1">
    <source>
        <dbReference type="ARBA" id="ARBA00004191"/>
    </source>
</evidence>
<feature type="signal peptide" evidence="10">
    <location>
        <begin position="1"/>
        <end position="24"/>
    </location>
</feature>
<evidence type="ECO:0000313" key="12">
    <source>
        <dbReference type="Proteomes" id="UP000237347"/>
    </source>
</evidence>
<comment type="caution">
    <text evidence="11">The sequence shown here is derived from an EMBL/GenBank/DDBJ whole genome shotgun (WGS) entry which is preliminary data.</text>
</comment>
<keyword evidence="5 9" id="KW-0378">Hydrolase</keyword>
<comment type="subcellular location">
    <subcellularLocation>
        <location evidence="1">Secreted</location>
        <location evidence="1">Cell wall</location>
    </subcellularLocation>
</comment>
<reference evidence="11 12" key="1">
    <citation type="journal article" date="2018" name="Sci. Data">
        <title>The draft genome sequence of cork oak.</title>
        <authorList>
            <person name="Ramos A.M."/>
            <person name="Usie A."/>
            <person name="Barbosa P."/>
            <person name="Barros P.M."/>
            <person name="Capote T."/>
            <person name="Chaves I."/>
            <person name="Simoes F."/>
            <person name="Abreu I."/>
            <person name="Carrasquinho I."/>
            <person name="Faro C."/>
            <person name="Guimaraes J.B."/>
            <person name="Mendonca D."/>
            <person name="Nobrega F."/>
            <person name="Rodrigues L."/>
            <person name="Saibo N.J.M."/>
            <person name="Varela M.C."/>
            <person name="Egas C."/>
            <person name="Matos J."/>
            <person name="Miguel C.M."/>
            <person name="Oliveira M.M."/>
            <person name="Ricardo C.P."/>
            <person name="Goncalves S."/>
        </authorList>
    </citation>
    <scope>NUCLEOTIDE SEQUENCE [LARGE SCALE GENOMIC DNA]</scope>
    <source>
        <strain evidence="12">cv. HL8</strain>
    </source>
</reference>
<dbReference type="PROSITE" id="PS00502">
    <property type="entry name" value="POLYGALACTURONASE"/>
    <property type="match status" value="2"/>
</dbReference>
<comment type="similarity">
    <text evidence="2 9">Belongs to the glycosyl hydrolase 28 family.</text>
</comment>
<evidence type="ECO:0000256" key="7">
    <source>
        <dbReference type="ARBA" id="ARBA00023316"/>
    </source>
</evidence>
<dbReference type="InterPro" id="IPR000743">
    <property type="entry name" value="Glyco_hydro_28"/>
</dbReference>
<dbReference type="Gene3D" id="2.160.20.10">
    <property type="entry name" value="Single-stranded right-handed beta-helix, Pectin lyase-like"/>
    <property type="match status" value="2"/>
</dbReference>
<dbReference type="FunFam" id="2.160.20.10:FF:000111">
    <property type="entry name" value="Pectin lyase-like superfamily protein"/>
    <property type="match status" value="1"/>
</dbReference>
<dbReference type="SUPFAM" id="SSF51126">
    <property type="entry name" value="Pectin lyase-like"/>
    <property type="match status" value="2"/>
</dbReference>
<dbReference type="GO" id="GO:0071555">
    <property type="term" value="P:cell wall organization"/>
    <property type="evidence" value="ECO:0007669"/>
    <property type="project" value="UniProtKB-KW"/>
</dbReference>
<evidence type="ECO:0000256" key="6">
    <source>
        <dbReference type="ARBA" id="ARBA00023295"/>
    </source>
</evidence>
<dbReference type="InterPro" id="IPR012334">
    <property type="entry name" value="Pectin_lyas_fold"/>
</dbReference>
<evidence type="ECO:0000256" key="8">
    <source>
        <dbReference type="PROSITE-ProRule" id="PRU10052"/>
    </source>
</evidence>
<dbReference type="EMBL" id="PKMF04000410">
    <property type="protein sequence ID" value="KAK7833159.1"/>
    <property type="molecule type" value="Genomic_DNA"/>
</dbReference>
<evidence type="ECO:0000256" key="9">
    <source>
        <dbReference type="RuleBase" id="RU361169"/>
    </source>
</evidence>
<evidence type="ECO:0000256" key="4">
    <source>
        <dbReference type="ARBA" id="ARBA00022525"/>
    </source>
</evidence>
<dbReference type="SMART" id="SM00710">
    <property type="entry name" value="PbH1"/>
    <property type="match status" value="10"/>
</dbReference>
<evidence type="ECO:0000256" key="10">
    <source>
        <dbReference type="SAM" id="SignalP"/>
    </source>
</evidence>
<evidence type="ECO:0000256" key="3">
    <source>
        <dbReference type="ARBA" id="ARBA00022512"/>
    </source>
</evidence>
<dbReference type="GO" id="GO:0005975">
    <property type="term" value="P:carbohydrate metabolic process"/>
    <property type="evidence" value="ECO:0007669"/>
    <property type="project" value="InterPro"/>
</dbReference>
<keyword evidence="10" id="KW-0732">Signal</keyword>
<keyword evidence="3" id="KW-0134">Cell wall</keyword>
<keyword evidence="7" id="KW-0961">Cell wall biogenesis/degradation</keyword>
<name>A0AAW0K3P9_QUESU</name>
<dbReference type="Pfam" id="PF00295">
    <property type="entry name" value="Glyco_hydro_28"/>
    <property type="match status" value="2"/>
</dbReference>
<evidence type="ECO:0000313" key="11">
    <source>
        <dbReference type="EMBL" id="KAK7833159.1"/>
    </source>
</evidence>
<keyword evidence="6 9" id="KW-0326">Glycosidase</keyword>
<organism evidence="11 12">
    <name type="scientific">Quercus suber</name>
    <name type="common">Cork oak</name>
    <dbReference type="NCBI Taxonomy" id="58331"/>
    <lineage>
        <taxon>Eukaryota</taxon>
        <taxon>Viridiplantae</taxon>
        <taxon>Streptophyta</taxon>
        <taxon>Embryophyta</taxon>
        <taxon>Tracheophyta</taxon>
        <taxon>Spermatophyta</taxon>
        <taxon>Magnoliopsida</taxon>
        <taxon>eudicotyledons</taxon>
        <taxon>Gunneridae</taxon>
        <taxon>Pentapetalae</taxon>
        <taxon>rosids</taxon>
        <taxon>fabids</taxon>
        <taxon>Fagales</taxon>
        <taxon>Fagaceae</taxon>
        <taxon>Quercus</taxon>
    </lineage>
</organism>
<sequence>MAHLPRSSLVLAQILSMFIPLVLASPDPAAAMTYNVVSLGAKADGTTDSTQAFVSAWTKACGSTNPAMIYVPVGRFYLRQVVFNGPCNNNAIIMRIAGTLVAPSDYSVLGNTANWLVFEHVDGVTISGGVLDAQGTALWACKASGNTCPAGATTLEFSNSNNIVVSALSSLNSQMFHIVVNGCQNVKMQGIGVTADGNSPNTDGIHVQLSSSVTILDSKIKTGDDCISIGPGTTNLWIENVECGPGHGISIGSLGKDQEEAGVQNVTVKTVTFTNTQNGVRIKSWGRPSNGFAENILFQHAVMMNVQNPIVIDQNYCPNNKGCPGQVSGVKISDVTYQDIHGTSATEVAMKFDCSSGNPCSNIRLEDVKLTYNNQAAQASCSHAAGTSTGFVQPTSCLPSRSINSLKLGYKFLALIRTSPKCSPCLTNNIVVSALSSLNSQMFHIVVNGCQNVKMQGIGVTADGNSPNTDGIHVQLSSSVTILDSKIKTGDDCISIGPGTTNLWIENVECGPGHGISIGSLGKDQQEAGVQNVTVKTITFTNTQNGVRIKSWGRPSNGFAKNILFQHAVMMNVQNPIVIDQNYCPNNKGCPGQVSGVKISDVTYQDIHGTSATEVAMKFDCSSGNPCSNIRLEDVKLTYNNQAAQASCNHAAGTSTGFVQPTSCL</sequence>
<dbReference type="InterPro" id="IPR006626">
    <property type="entry name" value="PbH1"/>
</dbReference>
<dbReference type="PANTHER" id="PTHR31375">
    <property type="match status" value="1"/>
</dbReference>
<feature type="chain" id="PRO_5043743460" evidence="10">
    <location>
        <begin position="25"/>
        <end position="665"/>
    </location>
</feature>
<keyword evidence="4" id="KW-0964">Secreted</keyword>
<accession>A0AAW0K3P9</accession>
<protein>
    <submittedName>
        <fullName evidence="11">Polygalacturonase</fullName>
    </submittedName>
</protein>
<gene>
    <name evidence="11" type="primary">PGLR_0</name>
    <name evidence="11" type="ORF">CFP56_025756</name>
</gene>
<evidence type="ECO:0000256" key="2">
    <source>
        <dbReference type="ARBA" id="ARBA00008834"/>
    </source>
</evidence>
<dbReference type="Proteomes" id="UP000237347">
    <property type="component" value="Unassembled WGS sequence"/>
</dbReference>
<evidence type="ECO:0000256" key="5">
    <source>
        <dbReference type="ARBA" id="ARBA00022801"/>
    </source>
</evidence>
<dbReference type="FunFam" id="2.160.20.10:FF:000016">
    <property type="entry name" value="Polygalacturonase 7"/>
    <property type="match status" value="1"/>
</dbReference>
<dbReference type="AlphaFoldDB" id="A0AAW0K3P9"/>
<proteinExistence type="inferred from homology"/>
<feature type="active site" evidence="8">
    <location>
        <position position="514"/>
    </location>
</feature>
<feature type="active site" evidence="8">
    <location>
        <position position="247"/>
    </location>
</feature>
<keyword evidence="12" id="KW-1185">Reference proteome</keyword>
<dbReference type="GO" id="GO:0004650">
    <property type="term" value="F:polygalacturonase activity"/>
    <property type="evidence" value="ECO:0007669"/>
    <property type="project" value="InterPro"/>
</dbReference>